<dbReference type="InterPro" id="IPR013087">
    <property type="entry name" value="Znf_C2H2_type"/>
</dbReference>
<dbReference type="FunFam" id="3.30.160.60:FF:001182">
    <property type="entry name" value="Zinc finger, C2H2 type"/>
    <property type="match status" value="1"/>
</dbReference>
<name>A0AAV2R9F9_MEGNR</name>
<dbReference type="FunFam" id="3.30.160.60:FF:000992">
    <property type="entry name" value="Zinc finger protein 320"/>
    <property type="match status" value="1"/>
</dbReference>
<reference evidence="13 14" key="1">
    <citation type="submission" date="2024-05" db="EMBL/GenBank/DDBJ databases">
        <authorList>
            <person name="Wallberg A."/>
        </authorList>
    </citation>
    <scope>NUCLEOTIDE SEQUENCE [LARGE SCALE GENOMIC DNA]</scope>
</reference>
<dbReference type="GO" id="GO:0031519">
    <property type="term" value="C:PcG protein complex"/>
    <property type="evidence" value="ECO:0007669"/>
    <property type="project" value="TreeGrafter"/>
</dbReference>
<evidence type="ECO:0000256" key="11">
    <source>
        <dbReference type="SAM" id="MobiDB-lite"/>
    </source>
</evidence>
<evidence type="ECO:0000313" key="13">
    <source>
        <dbReference type="EMBL" id="CAL4115975.1"/>
    </source>
</evidence>
<feature type="domain" description="C2H2-type" evidence="12">
    <location>
        <begin position="110"/>
        <end position="137"/>
    </location>
</feature>
<dbReference type="SMART" id="SM00355">
    <property type="entry name" value="ZnF_C2H2"/>
    <property type="match status" value="5"/>
</dbReference>
<dbReference type="PROSITE" id="PS50157">
    <property type="entry name" value="ZINC_FINGER_C2H2_2"/>
    <property type="match status" value="5"/>
</dbReference>
<feature type="domain" description="C2H2-type" evidence="12">
    <location>
        <begin position="82"/>
        <end position="109"/>
    </location>
</feature>
<comment type="subcellular location">
    <subcellularLocation>
        <location evidence="1">Nucleus</location>
    </subcellularLocation>
</comment>
<evidence type="ECO:0000256" key="9">
    <source>
        <dbReference type="ARBA" id="ARBA00023242"/>
    </source>
</evidence>
<dbReference type="FunFam" id="3.30.160.60:FF:000446">
    <property type="entry name" value="Zinc finger protein"/>
    <property type="match status" value="1"/>
</dbReference>
<evidence type="ECO:0000256" key="8">
    <source>
        <dbReference type="ARBA" id="ARBA00023163"/>
    </source>
</evidence>
<evidence type="ECO:0000256" key="3">
    <source>
        <dbReference type="ARBA" id="ARBA00022723"/>
    </source>
</evidence>
<dbReference type="GO" id="GO:0000785">
    <property type="term" value="C:chromatin"/>
    <property type="evidence" value="ECO:0007669"/>
    <property type="project" value="TreeGrafter"/>
</dbReference>
<feature type="region of interest" description="Disordered" evidence="11">
    <location>
        <begin position="201"/>
        <end position="249"/>
    </location>
</feature>
<keyword evidence="9" id="KW-0539">Nucleus</keyword>
<evidence type="ECO:0000313" key="14">
    <source>
        <dbReference type="Proteomes" id="UP001497623"/>
    </source>
</evidence>
<sequence>SVCDKVFLRNSDLKKHMRTHTRERPYQCSVCDKLFLCNSYLKKHMRTHTGERLYKCAYCDKSFTTNTILKDHMRSHSGEKPYQCSQCDKAFKENRHLINHMNTHSGEKLYNCSVCDKAFSRNSYLRKHMRIHTQKSQLSYKEERPCKCNSAKCNICTNATVQISPEHQLSVINISQNVNDQAVVNRSGTSEICILTHSCEESNPKTSKSRDNNDLGEPKVELKEEQFDSEVSDTKNFSEHTNELKQEQL</sequence>
<keyword evidence="4" id="KW-0677">Repeat</keyword>
<dbReference type="GO" id="GO:0008270">
    <property type="term" value="F:zinc ion binding"/>
    <property type="evidence" value="ECO:0007669"/>
    <property type="project" value="UniProtKB-KW"/>
</dbReference>
<gene>
    <name evidence="13" type="ORF">MNOR_LOCUS20833</name>
</gene>
<evidence type="ECO:0000256" key="10">
    <source>
        <dbReference type="PROSITE-ProRule" id="PRU00042"/>
    </source>
</evidence>
<keyword evidence="3" id="KW-0479">Metal-binding</keyword>
<keyword evidence="7" id="KW-0238">DNA-binding</keyword>
<dbReference type="FunFam" id="3.30.160.60:FF:000902">
    <property type="entry name" value="Zinc finger protein 445"/>
    <property type="match status" value="1"/>
</dbReference>
<comment type="caution">
    <text evidence="13">The sequence shown here is derived from an EMBL/GenBank/DDBJ whole genome shotgun (WGS) entry which is preliminary data.</text>
</comment>
<evidence type="ECO:0000256" key="7">
    <source>
        <dbReference type="ARBA" id="ARBA00023125"/>
    </source>
</evidence>
<dbReference type="PANTHER" id="PTHR14003">
    <property type="entry name" value="TRANSCRIPTIONAL REPRESSOR PROTEIN YY"/>
    <property type="match status" value="1"/>
</dbReference>
<feature type="domain" description="C2H2-type" evidence="12">
    <location>
        <begin position="54"/>
        <end position="81"/>
    </location>
</feature>
<feature type="domain" description="C2H2-type" evidence="12">
    <location>
        <begin position="26"/>
        <end position="53"/>
    </location>
</feature>
<dbReference type="GO" id="GO:0000978">
    <property type="term" value="F:RNA polymerase II cis-regulatory region sequence-specific DNA binding"/>
    <property type="evidence" value="ECO:0007669"/>
    <property type="project" value="TreeGrafter"/>
</dbReference>
<dbReference type="Pfam" id="PF00096">
    <property type="entry name" value="zf-C2H2"/>
    <property type="match status" value="4"/>
</dbReference>
<feature type="domain" description="C2H2-type" evidence="12">
    <location>
        <begin position="1"/>
        <end position="25"/>
    </location>
</feature>
<dbReference type="InterPro" id="IPR036236">
    <property type="entry name" value="Znf_C2H2_sf"/>
</dbReference>
<keyword evidence="6" id="KW-0862">Zinc</keyword>
<dbReference type="GO" id="GO:0005667">
    <property type="term" value="C:transcription regulator complex"/>
    <property type="evidence" value="ECO:0007669"/>
    <property type="project" value="TreeGrafter"/>
</dbReference>
<feature type="non-terminal residue" evidence="13">
    <location>
        <position position="1"/>
    </location>
</feature>
<evidence type="ECO:0000256" key="2">
    <source>
        <dbReference type="ARBA" id="ARBA00006991"/>
    </source>
</evidence>
<dbReference type="SUPFAM" id="SSF57667">
    <property type="entry name" value="beta-beta-alpha zinc fingers"/>
    <property type="match status" value="3"/>
</dbReference>
<keyword evidence="5 10" id="KW-0863">Zinc-finger</keyword>
<dbReference type="PROSITE" id="PS00028">
    <property type="entry name" value="ZINC_FINGER_C2H2_1"/>
    <property type="match status" value="4"/>
</dbReference>
<keyword evidence="8" id="KW-0804">Transcription</keyword>
<dbReference type="GO" id="GO:0000981">
    <property type="term" value="F:DNA-binding transcription factor activity, RNA polymerase II-specific"/>
    <property type="evidence" value="ECO:0007669"/>
    <property type="project" value="TreeGrafter"/>
</dbReference>
<dbReference type="FunFam" id="3.30.160.60:FF:000733">
    <property type="entry name" value="Zinc finger protein 236 variant"/>
    <property type="match status" value="1"/>
</dbReference>
<dbReference type="PANTHER" id="PTHR14003:SF23">
    <property type="entry name" value="ZINC FINGER PROTEIN 143"/>
    <property type="match status" value="1"/>
</dbReference>
<evidence type="ECO:0000259" key="12">
    <source>
        <dbReference type="PROSITE" id="PS50157"/>
    </source>
</evidence>
<feature type="non-terminal residue" evidence="13">
    <location>
        <position position="249"/>
    </location>
</feature>
<keyword evidence="14" id="KW-1185">Reference proteome</keyword>
<protein>
    <recommendedName>
        <fullName evidence="12">C2H2-type domain-containing protein</fullName>
    </recommendedName>
</protein>
<evidence type="ECO:0000256" key="4">
    <source>
        <dbReference type="ARBA" id="ARBA00022737"/>
    </source>
</evidence>
<accession>A0AAV2R9F9</accession>
<proteinExistence type="inferred from homology"/>
<dbReference type="Gene3D" id="3.30.160.60">
    <property type="entry name" value="Classic Zinc Finger"/>
    <property type="match status" value="5"/>
</dbReference>
<comment type="similarity">
    <text evidence="2">Belongs to the krueppel C2H2-type zinc-finger protein family.</text>
</comment>
<evidence type="ECO:0000256" key="1">
    <source>
        <dbReference type="ARBA" id="ARBA00004123"/>
    </source>
</evidence>
<organism evidence="13 14">
    <name type="scientific">Meganyctiphanes norvegica</name>
    <name type="common">Northern krill</name>
    <name type="synonym">Thysanopoda norvegica</name>
    <dbReference type="NCBI Taxonomy" id="48144"/>
    <lineage>
        <taxon>Eukaryota</taxon>
        <taxon>Metazoa</taxon>
        <taxon>Ecdysozoa</taxon>
        <taxon>Arthropoda</taxon>
        <taxon>Crustacea</taxon>
        <taxon>Multicrustacea</taxon>
        <taxon>Malacostraca</taxon>
        <taxon>Eumalacostraca</taxon>
        <taxon>Eucarida</taxon>
        <taxon>Euphausiacea</taxon>
        <taxon>Euphausiidae</taxon>
        <taxon>Meganyctiphanes</taxon>
    </lineage>
</organism>
<evidence type="ECO:0000256" key="6">
    <source>
        <dbReference type="ARBA" id="ARBA00022833"/>
    </source>
</evidence>
<dbReference type="EMBL" id="CAXKWB010016330">
    <property type="protein sequence ID" value="CAL4115975.1"/>
    <property type="molecule type" value="Genomic_DNA"/>
</dbReference>
<dbReference type="AlphaFoldDB" id="A0AAV2R9F9"/>
<dbReference type="Proteomes" id="UP001497623">
    <property type="component" value="Unassembled WGS sequence"/>
</dbReference>
<evidence type="ECO:0000256" key="5">
    <source>
        <dbReference type="ARBA" id="ARBA00022771"/>
    </source>
</evidence>